<proteinExistence type="predicted"/>
<name>A0A3B1BQR9_9ZZZZ</name>
<dbReference type="SUPFAM" id="SSF56112">
    <property type="entry name" value="Protein kinase-like (PK-like)"/>
    <property type="match status" value="1"/>
</dbReference>
<protein>
    <submittedName>
        <fullName evidence="1">Oligosaccharide repeat unit polymerase Wzy O-antigen ligase</fullName>
    </submittedName>
</protein>
<dbReference type="Gene3D" id="1.10.510.10">
    <property type="entry name" value="Transferase(Phosphotransferase) domain 1"/>
    <property type="match status" value="1"/>
</dbReference>
<sequence>MWLMSNVEYAALTTGASVLMRDGFGLKVLQCQGNRIVKLFRTKRLLSTSVVYPYSLRFTRNAKRLNRMGVPSVEVERTFYCHAIRRHGVIYPMLEGEALVAILANGEANDDLMEKLAGFIAQLHKQKIYFRSLHLGNVLLLPDGRLGLIDVADLSFNWLPLSMWQRRRNFRHLLRVSQHRQLIERFGIERFIECYLDAAGISCGEKSRFLSRLVTAPT</sequence>
<organism evidence="1">
    <name type="scientific">hydrothermal vent metagenome</name>
    <dbReference type="NCBI Taxonomy" id="652676"/>
    <lineage>
        <taxon>unclassified sequences</taxon>
        <taxon>metagenomes</taxon>
        <taxon>ecological metagenomes</taxon>
    </lineage>
</organism>
<evidence type="ECO:0000313" key="1">
    <source>
        <dbReference type="EMBL" id="VAX08665.1"/>
    </source>
</evidence>
<gene>
    <name evidence="1" type="ORF">MNBD_GAMMA26-2081</name>
</gene>
<accession>A0A3B1BQR9</accession>
<dbReference type="GO" id="GO:0016874">
    <property type="term" value="F:ligase activity"/>
    <property type="evidence" value="ECO:0007669"/>
    <property type="project" value="UniProtKB-KW"/>
</dbReference>
<dbReference type="InterPro" id="IPR011009">
    <property type="entry name" value="Kinase-like_dom_sf"/>
</dbReference>
<dbReference type="EMBL" id="UOFX01000040">
    <property type="protein sequence ID" value="VAX08665.1"/>
    <property type="molecule type" value="Genomic_DNA"/>
</dbReference>
<dbReference type="AlphaFoldDB" id="A0A3B1BQR9"/>
<keyword evidence="1" id="KW-0436">Ligase</keyword>
<reference evidence="1" key="1">
    <citation type="submission" date="2018-06" db="EMBL/GenBank/DDBJ databases">
        <authorList>
            <person name="Zhirakovskaya E."/>
        </authorList>
    </citation>
    <scope>NUCLEOTIDE SEQUENCE</scope>
</reference>